<dbReference type="PANTHER" id="PTHR33129">
    <property type="entry name" value="PROTEIN KINASE DOMAIN-CONTAINING PROTEIN-RELATED"/>
    <property type="match status" value="1"/>
</dbReference>
<feature type="non-terminal residue" evidence="1">
    <location>
        <position position="1"/>
    </location>
</feature>
<dbReference type="GeneID" id="20650973"/>
<evidence type="ECO:0000313" key="1">
    <source>
        <dbReference type="EMBL" id="EGZ27460.1"/>
    </source>
</evidence>
<evidence type="ECO:0000313" key="2">
    <source>
        <dbReference type="Proteomes" id="UP000002640"/>
    </source>
</evidence>
<dbReference type="AlphaFoldDB" id="G4YGX9"/>
<dbReference type="PANTHER" id="PTHR33129:SF1">
    <property type="entry name" value="ATP-BINDING PROTEIN"/>
    <property type="match status" value="1"/>
</dbReference>
<dbReference type="KEGG" id="psoj:PHYSODRAFT_387403"/>
<organism evidence="1 2">
    <name type="scientific">Phytophthora sojae (strain P6497)</name>
    <name type="common">Soybean stem and root rot agent</name>
    <name type="synonym">Phytophthora megasperma f. sp. glycines</name>
    <dbReference type="NCBI Taxonomy" id="1094619"/>
    <lineage>
        <taxon>Eukaryota</taxon>
        <taxon>Sar</taxon>
        <taxon>Stramenopiles</taxon>
        <taxon>Oomycota</taxon>
        <taxon>Peronosporomycetes</taxon>
        <taxon>Peronosporales</taxon>
        <taxon>Peronosporaceae</taxon>
        <taxon>Phytophthora</taxon>
    </lineage>
</organism>
<name>G4YGX9_PHYSP</name>
<proteinExistence type="predicted"/>
<gene>
    <name evidence="1" type="ORF">PHYSODRAFT_387403</name>
</gene>
<reference evidence="1 2" key="1">
    <citation type="journal article" date="2006" name="Science">
        <title>Phytophthora genome sequences uncover evolutionary origins and mechanisms of pathogenesis.</title>
        <authorList>
            <person name="Tyler B.M."/>
            <person name="Tripathy S."/>
            <person name="Zhang X."/>
            <person name="Dehal P."/>
            <person name="Jiang R.H."/>
            <person name="Aerts A."/>
            <person name="Arredondo F.D."/>
            <person name="Baxter L."/>
            <person name="Bensasson D."/>
            <person name="Beynon J.L."/>
            <person name="Chapman J."/>
            <person name="Damasceno C.M."/>
            <person name="Dorrance A.E."/>
            <person name="Dou D."/>
            <person name="Dickerman A.W."/>
            <person name="Dubchak I.L."/>
            <person name="Garbelotto M."/>
            <person name="Gijzen M."/>
            <person name="Gordon S.G."/>
            <person name="Govers F."/>
            <person name="Grunwald N.J."/>
            <person name="Huang W."/>
            <person name="Ivors K.L."/>
            <person name="Jones R.W."/>
            <person name="Kamoun S."/>
            <person name="Krampis K."/>
            <person name="Lamour K.H."/>
            <person name="Lee M.K."/>
            <person name="McDonald W.H."/>
            <person name="Medina M."/>
            <person name="Meijer H.J."/>
            <person name="Nordberg E.K."/>
            <person name="Maclean D.J."/>
            <person name="Ospina-Giraldo M.D."/>
            <person name="Morris P.F."/>
            <person name="Phuntumart V."/>
            <person name="Putnam N.H."/>
            <person name="Rash S."/>
            <person name="Rose J.K."/>
            <person name="Sakihama Y."/>
            <person name="Salamov A.A."/>
            <person name="Savidor A."/>
            <person name="Scheuring C.F."/>
            <person name="Smith B.M."/>
            <person name="Sobral B.W."/>
            <person name="Terry A."/>
            <person name="Torto-Alalibo T.A."/>
            <person name="Win J."/>
            <person name="Xu Z."/>
            <person name="Zhang H."/>
            <person name="Grigoriev I.V."/>
            <person name="Rokhsar D.S."/>
            <person name="Boore J.L."/>
        </authorList>
    </citation>
    <scope>NUCLEOTIDE SEQUENCE [LARGE SCALE GENOMIC DNA]</scope>
    <source>
        <strain evidence="1 2">P6497</strain>
    </source>
</reference>
<dbReference type="InterPro" id="IPR052980">
    <property type="entry name" value="Crinkler_effector"/>
</dbReference>
<dbReference type="RefSeq" id="XP_009514735.1">
    <property type="nucleotide sequence ID" value="XM_009516440.1"/>
</dbReference>
<dbReference type="OMA" id="EMMRIAV"/>
<accession>G4YGX9</accession>
<dbReference type="InParanoid" id="G4YGX9"/>
<sequence>KVQYLEMLRFPPMVTPMTQYPTIVERSCDVVIFEEMMRIAVKKLERQFSAELVVTGNPGVGKSRFYLYCAFRLIRGQAEGVVDLSKYALVLNYDDLYHQYCPRRQAFLGLSETEAIPVPNVIRLVDEESSRLRGWNGVSILFASLEVRGMRKFAREGLFIMPIWTLRELQTSNALLKGNSKLSEDELKARYDMYGGVPRRIFAPCQGGFERDLMTAVNCVDVLELLDLVANRKFVNAVNMSDRILGMVPMEKYFNFFHRLEFLSIKIAGRVVEKAQ</sequence>
<dbReference type="EMBL" id="JH159151">
    <property type="protein sequence ID" value="EGZ27460.1"/>
    <property type="molecule type" value="Genomic_DNA"/>
</dbReference>
<protein>
    <submittedName>
        <fullName evidence="1">Uncharacterized protein</fullName>
    </submittedName>
</protein>
<keyword evidence="2" id="KW-1185">Reference proteome</keyword>
<feature type="non-terminal residue" evidence="1">
    <location>
        <position position="276"/>
    </location>
</feature>
<dbReference type="Proteomes" id="UP000002640">
    <property type="component" value="Unassembled WGS sequence"/>
</dbReference>